<dbReference type="KEGG" id="cbot:ATE48_10210"/>
<dbReference type="GO" id="GO:0046872">
    <property type="term" value="F:metal ion binding"/>
    <property type="evidence" value="ECO:0007669"/>
    <property type="project" value="UniProtKB-KW"/>
</dbReference>
<keyword evidence="3 10" id="KW-0479">Metal-binding</keyword>
<dbReference type="GO" id="GO:0000166">
    <property type="term" value="F:nucleotide binding"/>
    <property type="evidence" value="ECO:0007669"/>
    <property type="project" value="UniProtKB-KW"/>
</dbReference>
<evidence type="ECO:0000256" key="11">
    <source>
        <dbReference type="RuleBase" id="RU003781"/>
    </source>
</evidence>
<feature type="binding site" evidence="10">
    <location>
        <position position="73"/>
    </location>
    <ligand>
        <name>Mg(2+)</name>
        <dbReference type="ChEBI" id="CHEBI:18420"/>
    </ligand>
</feature>
<evidence type="ECO:0000256" key="4">
    <source>
        <dbReference type="ARBA" id="ARBA00022741"/>
    </source>
</evidence>
<evidence type="ECO:0000256" key="1">
    <source>
        <dbReference type="ARBA" id="ARBA00008023"/>
    </source>
</evidence>
<dbReference type="HAMAP" id="MF_01405">
    <property type="entry name" value="Non_canon_purine_NTPase"/>
    <property type="match status" value="1"/>
</dbReference>
<dbReference type="InterPro" id="IPR029001">
    <property type="entry name" value="ITPase-like_fam"/>
</dbReference>
<dbReference type="NCBIfam" id="TIGR00042">
    <property type="entry name" value="RdgB/HAM1 family non-canonical purine NTP pyrophosphatase"/>
    <property type="match status" value="1"/>
</dbReference>
<proteinExistence type="inferred from homology"/>
<comment type="catalytic activity">
    <reaction evidence="9 10">
        <text>XTP + H2O = XMP + diphosphate + H(+)</text>
        <dbReference type="Rhea" id="RHEA:28610"/>
        <dbReference type="ChEBI" id="CHEBI:15377"/>
        <dbReference type="ChEBI" id="CHEBI:15378"/>
        <dbReference type="ChEBI" id="CHEBI:33019"/>
        <dbReference type="ChEBI" id="CHEBI:57464"/>
        <dbReference type="ChEBI" id="CHEBI:61314"/>
        <dbReference type="EC" id="3.6.1.66"/>
    </reaction>
</comment>
<dbReference type="EMBL" id="CP013244">
    <property type="protein sequence ID" value="ANP46262.1"/>
    <property type="molecule type" value="Genomic_DNA"/>
</dbReference>
<evidence type="ECO:0000256" key="8">
    <source>
        <dbReference type="ARBA" id="ARBA00051875"/>
    </source>
</evidence>
<keyword evidence="13" id="KW-1185">Reference proteome</keyword>
<comment type="similarity">
    <text evidence="1 10 11">Belongs to the HAM1 NTPase family.</text>
</comment>
<gene>
    <name evidence="12" type="ORF">ATE48_10210</name>
</gene>
<feature type="active site" description="Proton acceptor" evidence="10">
    <location>
        <position position="73"/>
    </location>
</feature>
<evidence type="ECO:0000256" key="7">
    <source>
        <dbReference type="ARBA" id="ARBA00023080"/>
    </source>
</evidence>
<feature type="binding site" evidence="10">
    <location>
        <position position="178"/>
    </location>
    <ligand>
        <name>substrate</name>
    </ligand>
</feature>
<evidence type="ECO:0000313" key="12">
    <source>
        <dbReference type="EMBL" id="ANP46262.1"/>
    </source>
</evidence>
<evidence type="ECO:0000256" key="5">
    <source>
        <dbReference type="ARBA" id="ARBA00022801"/>
    </source>
</evidence>
<dbReference type="GO" id="GO:0009117">
    <property type="term" value="P:nucleotide metabolic process"/>
    <property type="evidence" value="ECO:0007669"/>
    <property type="project" value="UniProtKB-KW"/>
</dbReference>
<sequence length="196" mass="20624">MPRLTGRLVVASHNAGKVREIAALLGPLGLEPVSAGELGLPEPDETEATFTGNAALKARAAALASGLPALADDSGLEVFAINGDPGIYSARWAGPNKDFGAAMKRVWDELSATGADPDARFVCALALALPDGSLETFEGEARGSIVWPPRGEKGFGYDPIFEPTGLTRTFGEMTHDEKLPLTHRARAFEKLVASLK</sequence>
<dbReference type="EC" id="3.6.1.66" evidence="10"/>
<dbReference type="SUPFAM" id="SSF52972">
    <property type="entry name" value="ITPase-like"/>
    <property type="match status" value="1"/>
</dbReference>
<organism evidence="12 13">
    <name type="scientific">Candidatus Viadribacter manganicus</name>
    <dbReference type="NCBI Taxonomy" id="1759059"/>
    <lineage>
        <taxon>Bacteria</taxon>
        <taxon>Pseudomonadati</taxon>
        <taxon>Pseudomonadota</taxon>
        <taxon>Alphaproteobacteria</taxon>
        <taxon>Hyphomonadales</taxon>
        <taxon>Hyphomonadaceae</taxon>
        <taxon>Candidatus Viadribacter</taxon>
    </lineage>
</organism>
<protein>
    <recommendedName>
        <fullName evidence="10">dITP/XTP pyrophosphatase</fullName>
        <ecNumber evidence="10">3.6.1.66</ecNumber>
    </recommendedName>
    <alternativeName>
        <fullName evidence="10">Non-canonical purine NTP pyrophosphatase</fullName>
    </alternativeName>
    <alternativeName>
        <fullName evidence="10">Non-standard purine NTP pyrophosphatase</fullName>
    </alternativeName>
    <alternativeName>
        <fullName evidence="10">Nucleoside-triphosphate diphosphatase</fullName>
    </alternativeName>
    <alternativeName>
        <fullName evidence="10">Nucleoside-triphosphate pyrophosphatase</fullName>
        <shortName evidence="10">NTPase</shortName>
    </alternativeName>
</protein>
<dbReference type="OrthoDB" id="9807456at2"/>
<name>A0A1B1AI79_9PROT</name>
<dbReference type="Proteomes" id="UP000092498">
    <property type="component" value="Chromosome"/>
</dbReference>
<dbReference type="GO" id="GO:0017111">
    <property type="term" value="F:ribonucleoside triphosphate phosphatase activity"/>
    <property type="evidence" value="ECO:0007669"/>
    <property type="project" value="InterPro"/>
</dbReference>
<dbReference type="FunCoup" id="A0A1B1AI79">
    <property type="interactions" value="536"/>
</dbReference>
<dbReference type="RefSeq" id="WP_066770977.1">
    <property type="nucleotide sequence ID" value="NZ_CP013244.1"/>
</dbReference>
<keyword evidence="5 10" id="KW-0378">Hydrolase</keyword>
<accession>A0A1B1AI79</accession>
<evidence type="ECO:0000256" key="10">
    <source>
        <dbReference type="HAMAP-Rule" id="MF_01405"/>
    </source>
</evidence>
<dbReference type="InterPro" id="IPR020922">
    <property type="entry name" value="dITP/XTP_pyrophosphatase"/>
</dbReference>
<dbReference type="STRING" id="1759059.ATE48_10210"/>
<comment type="function">
    <text evidence="10">Pyrophosphatase that catalyzes the hydrolysis of nucleoside triphosphates to their monophosphate derivatives, with a high preference for the non-canonical purine nucleotides XTP (xanthosine triphosphate), dITP (deoxyinosine triphosphate) and ITP. Seems to function as a house-cleaning enzyme that removes non-canonical purine nucleotides from the nucleotide pool, thus preventing their incorporation into DNA/RNA and avoiding chromosomal lesions.</text>
</comment>
<dbReference type="CDD" id="cd00515">
    <property type="entry name" value="HAM1"/>
    <property type="match status" value="1"/>
</dbReference>
<dbReference type="PANTHER" id="PTHR11067:SF9">
    <property type="entry name" value="INOSINE TRIPHOSPHATE PYROPHOSPHATASE"/>
    <property type="match status" value="1"/>
</dbReference>
<comment type="cofactor">
    <cofactor evidence="10">
        <name>Mg(2+)</name>
        <dbReference type="ChEBI" id="CHEBI:18420"/>
    </cofactor>
    <text evidence="10">Binds 1 Mg(2+) ion per subunit.</text>
</comment>
<dbReference type="GO" id="GO:0036222">
    <property type="term" value="F:XTP diphosphatase activity"/>
    <property type="evidence" value="ECO:0007669"/>
    <property type="project" value="UniProtKB-UniRule"/>
</dbReference>
<feature type="binding site" evidence="10">
    <location>
        <position position="74"/>
    </location>
    <ligand>
        <name>substrate</name>
    </ligand>
</feature>
<evidence type="ECO:0000256" key="2">
    <source>
        <dbReference type="ARBA" id="ARBA00011738"/>
    </source>
</evidence>
<evidence type="ECO:0000313" key="13">
    <source>
        <dbReference type="Proteomes" id="UP000092498"/>
    </source>
</evidence>
<dbReference type="AlphaFoldDB" id="A0A1B1AI79"/>
<dbReference type="Pfam" id="PF01725">
    <property type="entry name" value="Ham1p_like"/>
    <property type="match status" value="1"/>
</dbReference>
<evidence type="ECO:0000256" key="6">
    <source>
        <dbReference type="ARBA" id="ARBA00022842"/>
    </source>
</evidence>
<dbReference type="GO" id="GO:0035870">
    <property type="term" value="F:dITP diphosphatase activity"/>
    <property type="evidence" value="ECO:0007669"/>
    <property type="project" value="UniProtKB-UniRule"/>
</dbReference>
<feature type="binding site" evidence="10">
    <location>
        <begin position="155"/>
        <end position="158"/>
    </location>
    <ligand>
        <name>substrate</name>
    </ligand>
</feature>
<dbReference type="PANTHER" id="PTHR11067">
    <property type="entry name" value="INOSINE TRIPHOSPHATE PYROPHOSPHATASE/HAM1 PROTEIN"/>
    <property type="match status" value="1"/>
</dbReference>
<comment type="catalytic activity">
    <reaction evidence="10">
        <text>ITP + H2O = IMP + diphosphate + H(+)</text>
        <dbReference type="Rhea" id="RHEA:29399"/>
        <dbReference type="ChEBI" id="CHEBI:15377"/>
        <dbReference type="ChEBI" id="CHEBI:15378"/>
        <dbReference type="ChEBI" id="CHEBI:33019"/>
        <dbReference type="ChEBI" id="CHEBI:58053"/>
        <dbReference type="ChEBI" id="CHEBI:61402"/>
        <dbReference type="EC" id="3.6.1.66"/>
    </reaction>
</comment>
<keyword evidence="6 10" id="KW-0460">Magnesium</keyword>
<reference evidence="12 13" key="1">
    <citation type="submission" date="2015-11" db="EMBL/GenBank/DDBJ databases">
        <title>Whole-Genome Sequence of Candidatus Oderbacter manganicum from the National Park Lower Oder Valley, Germany.</title>
        <authorList>
            <person name="Braun B."/>
            <person name="Liere K."/>
            <person name="Szewzyk U."/>
        </authorList>
    </citation>
    <scope>NUCLEOTIDE SEQUENCE [LARGE SCALE GENOMIC DNA]</scope>
    <source>
        <strain evidence="12 13">OTSz_A_272</strain>
    </source>
</reference>
<evidence type="ECO:0000256" key="3">
    <source>
        <dbReference type="ARBA" id="ARBA00022723"/>
    </source>
</evidence>
<dbReference type="InterPro" id="IPR002637">
    <property type="entry name" value="RdgB/HAM1"/>
</dbReference>
<dbReference type="InParanoid" id="A0A1B1AI79"/>
<dbReference type="GO" id="GO:0005829">
    <property type="term" value="C:cytosol"/>
    <property type="evidence" value="ECO:0007669"/>
    <property type="project" value="TreeGrafter"/>
</dbReference>
<dbReference type="GO" id="GO:0009146">
    <property type="term" value="P:purine nucleoside triphosphate catabolic process"/>
    <property type="evidence" value="ECO:0007669"/>
    <property type="project" value="UniProtKB-UniRule"/>
</dbReference>
<dbReference type="FunFam" id="3.90.950.10:FF:000001">
    <property type="entry name" value="dITP/XTP pyrophosphatase"/>
    <property type="match status" value="1"/>
</dbReference>
<feature type="binding site" evidence="10">
    <location>
        <begin position="12"/>
        <end position="17"/>
    </location>
    <ligand>
        <name>substrate</name>
    </ligand>
</feature>
<keyword evidence="7 10" id="KW-0546">Nucleotide metabolism</keyword>
<comment type="subunit">
    <text evidence="2 10">Homodimer.</text>
</comment>
<evidence type="ECO:0000256" key="9">
    <source>
        <dbReference type="ARBA" id="ARBA00052017"/>
    </source>
</evidence>
<dbReference type="Gene3D" id="3.90.950.10">
    <property type="match status" value="1"/>
</dbReference>
<comment type="catalytic activity">
    <reaction evidence="8 10">
        <text>dITP + H2O = dIMP + diphosphate + H(+)</text>
        <dbReference type="Rhea" id="RHEA:28342"/>
        <dbReference type="ChEBI" id="CHEBI:15377"/>
        <dbReference type="ChEBI" id="CHEBI:15378"/>
        <dbReference type="ChEBI" id="CHEBI:33019"/>
        <dbReference type="ChEBI" id="CHEBI:61194"/>
        <dbReference type="ChEBI" id="CHEBI:61382"/>
        <dbReference type="EC" id="3.6.1.66"/>
    </reaction>
</comment>
<feature type="binding site" evidence="10">
    <location>
        <position position="44"/>
    </location>
    <ligand>
        <name>Mg(2+)</name>
        <dbReference type="ChEBI" id="CHEBI:18420"/>
    </ligand>
</feature>
<feature type="binding site" evidence="10">
    <location>
        <begin position="183"/>
        <end position="184"/>
    </location>
    <ligand>
        <name>substrate</name>
    </ligand>
</feature>
<keyword evidence="4 10" id="KW-0547">Nucleotide-binding</keyword>
<dbReference type="GO" id="GO:0036220">
    <property type="term" value="F:ITP diphosphatase activity"/>
    <property type="evidence" value="ECO:0007669"/>
    <property type="project" value="UniProtKB-UniRule"/>
</dbReference>